<evidence type="ECO:0000256" key="4">
    <source>
        <dbReference type="ARBA" id="ARBA00023136"/>
    </source>
</evidence>
<dbReference type="Gene3D" id="3.10.20.310">
    <property type="entry name" value="membrane protein fhac"/>
    <property type="match status" value="2"/>
</dbReference>
<comment type="subcellular location">
    <subcellularLocation>
        <location evidence="1">Membrane</location>
    </subcellularLocation>
</comment>
<evidence type="ECO:0000256" key="2">
    <source>
        <dbReference type="ARBA" id="ARBA00022452"/>
    </source>
</evidence>
<reference evidence="6" key="1">
    <citation type="submission" date="2018-05" db="EMBL/GenBank/DDBJ databases">
        <authorList>
            <person name="Lanie J.A."/>
            <person name="Ng W.-L."/>
            <person name="Kazmierczak K.M."/>
            <person name="Andrzejewski T.M."/>
            <person name="Davidsen T.M."/>
            <person name="Wayne K.J."/>
            <person name="Tettelin H."/>
            <person name="Glass J.I."/>
            <person name="Rusch D."/>
            <person name="Podicherti R."/>
            <person name="Tsui H.-C.T."/>
            <person name="Winkler M.E."/>
        </authorList>
    </citation>
    <scope>NUCLEOTIDE SEQUENCE</scope>
</reference>
<proteinExistence type="predicted"/>
<keyword evidence="4" id="KW-0472">Membrane</keyword>
<feature type="non-terminal residue" evidence="6">
    <location>
        <position position="1"/>
    </location>
</feature>
<dbReference type="PANTHER" id="PTHR12815:SF18">
    <property type="entry name" value="SORTING AND ASSEMBLY MACHINERY COMPONENT 50 HOMOLOG"/>
    <property type="match status" value="1"/>
</dbReference>
<accession>A0A382R0C3</accession>
<keyword evidence="3" id="KW-0812">Transmembrane</keyword>
<feature type="non-terminal residue" evidence="6">
    <location>
        <position position="327"/>
    </location>
</feature>
<dbReference type="InterPro" id="IPR000184">
    <property type="entry name" value="Bac_surfAg_D15"/>
</dbReference>
<dbReference type="Pfam" id="PF01103">
    <property type="entry name" value="Omp85"/>
    <property type="match status" value="1"/>
</dbReference>
<dbReference type="GO" id="GO:0019867">
    <property type="term" value="C:outer membrane"/>
    <property type="evidence" value="ECO:0007669"/>
    <property type="project" value="InterPro"/>
</dbReference>
<keyword evidence="2" id="KW-1134">Transmembrane beta strand</keyword>
<feature type="domain" description="POTRA" evidence="5">
    <location>
        <begin position="3"/>
        <end position="98"/>
    </location>
</feature>
<protein>
    <recommendedName>
        <fullName evidence="5">POTRA domain-containing protein</fullName>
    </recommendedName>
</protein>
<dbReference type="Gene3D" id="2.40.160.50">
    <property type="entry name" value="membrane protein fhac: a member of the omp85/tpsb transporter family"/>
    <property type="match status" value="1"/>
</dbReference>
<name>A0A382R0C3_9ZZZZ</name>
<dbReference type="InterPro" id="IPR010827">
    <property type="entry name" value="BamA/TamA_POTRA"/>
</dbReference>
<dbReference type="InterPro" id="IPR039910">
    <property type="entry name" value="D15-like"/>
</dbReference>
<dbReference type="PANTHER" id="PTHR12815">
    <property type="entry name" value="SORTING AND ASSEMBLY MACHINERY SAMM50 PROTEIN FAMILY MEMBER"/>
    <property type="match status" value="1"/>
</dbReference>
<dbReference type="Pfam" id="PF07244">
    <property type="entry name" value="POTRA"/>
    <property type="match status" value="2"/>
</dbReference>
<dbReference type="InterPro" id="IPR034746">
    <property type="entry name" value="POTRA"/>
</dbReference>
<evidence type="ECO:0000256" key="1">
    <source>
        <dbReference type="ARBA" id="ARBA00004370"/>
    </source>
</evidence>
<evidence type="ECO:0000259" key="5">
    <source>
        <dbReference type="PROSITE" id="PS51779"/>
    </source>
</evidence>
<gene>
    <name evidence="6" type="ORF">METZ01_LOCUS343541</name>
</gene>
<evidence type="ECO:0000256" key="3">
    <source>
        <dbReference type="ARBA" id="ARBA00022692"/>
    </source>
</evidence>
<dbReference type="AlphaFoldDB" id="A0A382R0C3"/>
<organism evidence="6">
    <name type="scientific">marine metagenome</name>
    <dbReference type="NCBI Taxonomy" id="408172"/>
    <lineage>
        <taxon>unclassified sequences</taxon>
        <taxon>metagenomes</taxon>
        <taxon>ecological metagenomes</taxon>
    </lineage>
</organism>
<dbReference type="EMBL" id="UINC01117920">
    <property type="protein sequence ID" value="SVC90687.1"/>
    <property type="molecule type" value="Genomic_DNA"/>
</dbReference>
<dbReference type="PROSITE" id="PS51779">
    <property type="entry name" value="POTRA"/>
    <property type="match status" value="1"/>
</dbReference>
<evidence type="ECO:0000313" key="6">
    <source>
        <dbReference type="EMBL" id="SVC90687.1"/>
    </source>
</evidence>
<sequence>SVYRLADFSISGNSEFSTEELRRLFRPERSGLFSDDEMDGDDLPIFNAAQFEASTALVSQRYQNEGYLYSQILPFVERNPVEEGQPPTVNVGWNIQEGTQAYVARVDIEGNEFTYERVIRDKIFVLPGDVYSQDRIIQSFQSVSSLGFFEVPMEVPSIVPNEEGDVNLTFRVTEKPTGSVNFGTSVGAGVGGLAGFVGYEQPNLFGKGKAGSLRWDFGRYQNNQIMSYTDPGVFGSLVSGSANLFNTRDRFISFRSGRRRRAGFDIRFGFLLPGARFTRIFTGYGLSQTELTLRSGEDISLFGRPAGTQSTMSVGITRTTLNHPIFP</sequence>